<dbReference type="EMBL" id="SFAP01000026">
    <property type="protein sequence ID" value="TRV29204.1"/>
    <property type="molecule type" value="Genomic_DNA"/>
</dbReference>
<dbReference type="AlphaFoldDB" id="A0A552M9R1"/>
<evidence type="ECO:0000313" key="1">
    <source>
        <dbReference type="EMBL" id="TRV29204.1"/>
    </source>
</evidence>
<evidence type="ECO:0000313" key="2">
    <source>
        <dbReference type="Proteomes" id="UP000318616"/>
    </source>
</evidence>
<reference evidence="1 2" key="1">
    <citation type="submission" date="2019-01" db="EMBL/GenBank/DDBJ databases">
        <title>Coherence of Microcystis species and biogeography revealed through population genomics.</title>
        <authorList>
            <person name="Perez-Carrascal O.M."/>
            <person name="Terrat Y."/>
            <person name="Giani A."/>
            <person name="Fortin N."/>
            <person name="Tromas N."/>
            <person name="Shapiro B.J."/>
        </authorList>
    </citation>
    <scope>NUCLEOTIDE SEQUENCE [LARGE SCALE GENOMIC DNA]</scope>
    <source>
        <strain evidence="1">Mw_MB_S_20031200_S109D</strain>
    </source>
</reference>
<organism evidence="1 2">
    <name type="scientific">Microcystis wesenbergii Mw_MB_S_20031200_S109D</name>
    <dbReference type="NCBI Taxonomy" id="2486241"/>
    <lineage>
        <taxon>Bacteria</taxon>
        <taxon>Bacillati</taxon>
        <taxon>Cyanobacteriota</taxon>
        <taxon>Cyanophyceae</taxon>
        <taxon>Oscillatoriophycideae</taxon>
        <taxon>Chroococcales</taxon>
        <taxon>Microcystaceae</taxon>
        <taxon>Microcystis</taxon>
    </lineage>
</organism>
<comment type="caution">
    <text evidence="1">The sequence shown here is derived from an EMBL/GenBank/DDBJ whole genome shotgun (WGS) entry which is preliminary data.</text>
</comment>
<accession>A0A552M9R1</accession>
<sequence>MTTIVTSTDIPSNINTLERLLMHVVLAAKATIGASTFNLDGSPTGSRTPFITTRQGDASGGDEQLYFQAFIYLPLDNKIENNQLNQRPWMYANEISNNVYPAGYRLT</sequence>
<proteinExistence type="predicted"/>
<gene>
    <name evidence="1" type="ORF">EWV88_01690</name>
</gene>
<name>A0A552M9R1_9CHRO</name>
<protein>
    <submittedName>
        <fullName evidence="1">Uncharacterized protein</fullName>
    </submittedName>
</protein>
<dbReference type="Proteomes" id="UP000318616">
    <property type="component" value="Unassembled WGS sequence"/>
</dbReference>